<dbReference type="InterPro" id="IPR036291">
    <property type="entry name" value="NAD(P)-bd_dom_sf"/>
</dbReference>
<dbReference type="GO" id="GO:0016491">
    <property type="term" value="F:oxidoreductase activity"/>
    <property type="evidence" value="ECO:0007669"/>
    <property type="project" value="UniProtKB-KW"/>
</dbReference>
<dbReference type="PRINTS" id="PR00081">
    <property type="entry name" value="GDHRDH"/>
</dbReference>
<evidence type="ECO:0000256" key="1">
    <source>
        <dbReference type="ARBA" id="ARBA00006484"/>
    </source>
</evidence>
<dbReference type="Gene3D" id="3.40.50.720">
    <property type="entry name" value="NAD(P)-binding Rossmann-like Domain"/>
    <property type="match status" value="1"/>
</dbReference>
<keyword evidence="4" id="KW-1185">Reference proteome</keyword>
<evidence type="ECO:0000256" key="2">
    <source>
        <dbReference type="ARBA" id="ARBA00023002"/>
    </source>
</evidence>
<dbReference type="EMBL" id="CP002292">
    <property type="protein sequence ID" value="ADP72674.1"/>
    <property type="molecule type" value="Genomic_DNA"/>
</dbReference>
<evidence type="ECO:0000313" key="3">
    <source>
        <dbReference type="EMBL" id="ADP72674.1"/>
    </source>
</evidence>
<comment type="similarity">
    <text evidence="1">Belongs to the short-chain dehydrogenases/reductases (SDR) family.</text>
</comment>
<dbReference type="KEGG" id="rva:Rvan_3494"/>
<dbReference type="Proteomes" id="UP000001399">
    <property type="component" value="Chromosome"/>
</dbReference>
<dbReference type="Pfam" id="PF13561">
    <property type="entry name" value="adh_short_C2"/>
    <property type="match status" value="1"/>
</dbReference>
<reference evidence="4" key="1">
    <citation type="journal article" date="2011" name="J. Bacteriol.">
        <title>Genome sequences of eight morphologically diverse alphaproteobacteria.</title>
        <authorList>
            <consortium name="US DOE Joint Genome Institute"/>
            <person name="Brown P.J."/>
            <person name="Kysela D.T."/>
            <person name="Buechlein A."/>
            <person name="Hemmerich C."/>
            <person name="Brun Y.V."/>
        </authorList>
    </citation>
    <scope>NUCLEOTIDE SEQUENCE [LARGE SCALE GENOMIC DNA]</scope>
    <source>
        <strain evidence="4">ATCC 17100 / ATH 3.1.1 / DSM 162 / LMG 4299</strain>
    </source>
</reference>
<accession>E3I425</accession>
<dbReference type="InterPro" id="IPR002347">
    <property type="entry name" value="SDR_fam"/>
</dbReference>
<dbReference type="STRING" id="648757.Rvan_3494"/>
<dbReference type="PANTHER" id="PTHR43639:SF1">
    <property type="entry name" value="SHORT-CHAIN DEHYDROGENASE_REDUCTASE FAMILY PROTEIN"/>
    <property type="match status" value="1"/>
</dbReference>
<dbReference type="PRINTS" id="PR00080">
    <property type="entry name" value="SDRFAMILY"/>
</dbReference>
<gene>
    <name evidence="3" type="ordered locus">Rvan_3494</name>
</gene>
<dbReference type="SUPFAM" id="SSF51735">
    <property type="entry name" value="NAD(P)-binding Rossmann-fold domains"/>
    <property type="match status" value="1"/>
</dbReference>
<proteinExistence type="inferred from homology"/>
<dbReference type="eggNOG" id="COG1028">
    <property type="taxonomic scope" value="Bacteria"/>
</dbReference>
<organism evidence="3 4">
    <name type="scientific">Rhodomicrobium vannielii (strain ATCC 17100 / DSM 162 / LMG 4299 / NCIMB 10020 / ATH 3.1.1)</name>
    <dbReference type="NCBI Taxonomy" id="648757"/>
    <lineage>
        <taxon>Bacteria</taxon>
        <taxon>Pseudomonadati</taxon>
        <taxon>Pseudomonadota</taxon>
        <taxon>Alphaproteobacteria</taxon>
        <taxon>Hyphomicrobiales</taxon>
        <taxon>Hyphomicrobiaceae</taxon>
        <taxon>Rhodomicrobium</taxon>
    </lineage>
</organism>
<dbReference type="NCBIfam" id="NF006597">
    <property type="entry name" value="PRK09134.1"/>
    <property type="match status" value="1"/>
</dbReference>
<name>E3I425_RHOVT</name>
<dbReference type="RefSeq" id="WP_013421032.1">
    <property type="nucleotide sequence ID" value="NC_014664.1"/>
</dbReference>
<dbReference type="HOGENOM" id="CLU_010194_1_3_5"/>
<keyword evidence="2" id="KW-0560">Oxidoreductase</keyword>
<protein>
    <submittedName>
        <fullName evidence="3">Short-chain dehydrogenase/reductase SDR</fullName>
    </submittedName>
</protein>
<sequence length="248" mass="26194">MADVALITGGAVRIGRAIALHLASRGFCVAIQYHKSRPDADDTVAAITAAGGKAVAFQAELESPADVAQLIPRSAAFGPVTCLVNNASAFADDSLTALTPESWRRHMAVNLEAPIFLAQAFAAQLPAGLTGTIINILDQRVLRPNPQFFSYTVSKAALHAATKTMAQALAPRIRVNAVAPGPTLKSIHQSEDEFAREEAAMPLGRGARPDEIARAVGFLLDQPSITGQTIAVDGGQHLMWQTPDIRVT</sequence>
<dbReference type="OrthoDB" id="9786360at2"/>
<dbReference type="PANTHER" id="PTHR43639">
    <property type="entry name" value="OXIDOREDUCTASE, SHORT-CHAIN DEHYDROGENASE/REDUCTASE FAMILY (AFU_ORTHOLOGUE AFUA_5G02870)"/>
    <property type="match status" value="1"/>
</dbReference>
<evidence type="ECO:0000313" key="4">
    <source>
        <dbReference type="Proteomes" id="UP000001399"/>
    </source>
</evidence>
<dbReference type="AlphaFoldDB" id="E3I425"/>